<protein>
    <recommendedName>
        <fullName evidence="2">GTP cyclohydrolase 1 type 2 homolog</fullName>
    </recommendedName>
</protein>
<dbReference type="EMBL" id="AP019309">
    <property type="protein sequence ID" value="BBH27362.1"/>
    <property type="molecule type" value="Genomic_DNA"/>
</dbReference>
<dbReference type="Proteomes" id="UP000268059">
    <property type="component" value="Chromosome"/>
</dbReference>
<sequence>MKISEIITFLESKGDFINYQHTRDHLLIGDDHQDVNQVIVCWVASLPIIKQAIQSNCHFIISHENPFYLASTNLPNILLSAQQEKKALLKEHAISIYRCHDLWDGIPDVGVRDTWAKIMNIPFKPCQPQDYIRISEPTNRPLSYFINIIAKSIQPYGETGIEVISDPDHEVHTLGIGTGACTDVFEMVAKGADTCIVSDDGINNWSSIQWAHDHHIPLIVVSHMACEAPGIKSMADFLNDSIPDVQFKFLPNDFRITHLKSKC</sequence>
<evidence type="ECO:0000256" key="3">
    <source>
        <dbReference type="ARBA" id="ARBA00022723"/>
    </source>
</evidence>
<feature type="binding site" evidence="4">
    <location>
        <position position="223"/>
    </location>
    <ligand>
        <name>a divalent metal cation</name>
        <dbReference type="ChEBI" id="CHEBI:60240"/>
        <label>1</label>
    </ligand>
</feature>
<dbReference type="OrthoDB" id="1116574at2"/>
<feature type="binding site" evidence="4">
    <location>
        <position position="63"/>
    </location>
    <ligand>
        <name>a divalent metal cation</name>
        <dbReference type="ChEBI" id="CHEBI:60240"/>
        <label>1</label>
    </ligand>
</feature>
<dbReference type="PANTHER" id="PTHR13799">
    <property type="entry name" value="NGG1 INTERACTING FACTOR 3"/>
    <property type="match status" value="1"/>
</dbReference>
<evidence type="ECO:0000256" key="2">
    <source>
        <dbReference type="ARBA" id="ARBA00022112"/>
    </source>
</evidence>
<gene>
    <name evidence="5" type="ORF">SG0102_22960</name>
</gene>
<evidence type="ECO:0000313" key="5">
    <source>
        <dbReference type="EMBL" id="BBH27362.1"/>
    </source>
</evidence>
<keyword evidence="6" id="KW-1185">Reference proteome</keyword>
<name>A0A3G9JA66_9FIRM</name>
<feature type="binding site" evidence="4">
    <location>
        <position position="104"/>
    </location>
    <ligand>
        <name>a divalent metal cation</name>
        <dbReference type="ChEBI" id="CHEBI:60240"/>
        <label>1</label>
    </ligand>
</feature>
<dbReference type="PANTHER" id="PTHR13799:SF14">
    <property type="entry name" value="GTP CYCLOHYDROLASE 1 TYPE 2 HOMOLOG"/>
    <property type="match status" value="1"/>
</dbReference>
<dbReference type="InterPro" id="IPR036069">
    <property type="entry name" value="DUF34/NIF3_sf"/>
</dbReference>
<dbReference type="SUPFAM" id="SSF102705">
    <property type="entry name" value="NIF3 (NGG1p interacting factor 3)-like"/>
    <property type="match status" value="1"/>
</dbReference>
<evidence type="ECO:0000313" key="6">
    <source>
        <dbReference type="Proteomes" id="UP000268059"/>
    </source>
</evidence>
<dbReference type="GO" id="GO:0005737">
    <property type="term" value="C:cytoplasm"/>
    <property type="evidence" value="ECO:0007669"/>
    <property type="project" value="TreeGrafter"/>
</dbReference>
<dbReference type="RefSeq" id="WP_125120095.1">
    <property type="nucleotide sequence ID" value="NZ_AP019309.1"/>
</dbReference>
<feature type="binding site" evidence="4">
    <location>
        <position position="227"/>
    </location>
    <ligand>
        <name>a divalent metal cation</name>
        <dbReference type="ChEBI" id="CHEBI:60240"/>
        <label>1</label>
    </ligand>
</feature>
<reference evidence="5 6" key="1">
    <citation type="submission" date="2018-11" db="EMBL/GenBank/DDBJ databases">
        <title>Novel Erysipelotrichaceae bacterium isolated from small intestine of a swine.</title>
        <authorList>
            <person name="Kim J.S."/>
            <person name="Choe H."/>
            <person name="Lee Y.R."/>
            <person name="Kim K.M."/>
            <person name="Park D.S."/>
        </authorList>
    </citation>
    <scope>NUCLEOTIDE SEQUENCE [LARGE SCALE GENOMIC DNA]</scope>
    <source>
        <strain evidence="5 6">SG0102</strain>
    </source>
</reference>
<accession>A0A3G9JA66</accession>
<dbReference type="Gene3D" id="3.40.1390.30">
    <property type="entry name" value="NIF3 (NGG1p interacting factor 3)-like"/>
    <property type="match status" value="2"/>
</dbReference>
<dbReference type="AlphaFoldDB" id="A0A3G9JA66"/>
<dbReference type="Pfam" id="PF01784">
    <property type="entry name" value="DUF34_NIF3"/>
    <property type="match status" value="1"/>
</dbReference>
<dbReference type="GO" id="GO:0046872">
    <property type="term" value="F:metal ion binding"/>
    <property type="evidence" value="ECO:0007669"/>
    <property type="project" value="UniProtKB-KW"/>
</dbReference>
<dbReference type="InParanoid" id="A0A3G9JA66"/>
<organism evidence="5 6">
    <name type="scientific">Intestinibaculum porci</name>
    <dbReference type="NCBI Taxonomy" id="2487118"/>
    <lineage>
        <taxon>Bacteria</taxon>
        <taxon>Bacillati</taxon>
        <taxon>Bacillota</taxon>
        <taxon>Erysipelotrichia</taxon>
        <taxon>Erysipelotrichales</taxon>
        <taxon>Erysipelotrichaceae</taxon>
        <taxon>Intestinibaculum</taxon>
    </lineage>
</organism>
<dbReference type="InterPro" id="IPR002678">
    <property type="entry name" value="DUF34/NIF3"/>
</dbReference>
<evidence type="ECO:0000256" key="1">
    <source>
        <dbReference type="ARBA" id="ARBA00006964"/>
    </source>
</evidence>
<proteinExistence type="inferred from homology"/>
<evidence type="ECO:0000256" key="4">
    <source>
        <dbReference type="PIRSR" id="PIRSR602678-1"/>
    </source>
</evidence>
<keyword evidence="3 4" id="KW-0479">Metal-binding</keyword>
<dbReference type="KEGG" id="ebm:SG0102_22960"/>
<comment type="similarity">
    <text evidence="1">Belongs to the GTP cyclohydrolase I type 2/NIF3 family.</text>
</comment>